<dbReference type="InterPro" id="IPR009057">
    <property type="entry name" value="Homeodomain-like_sf"/>
</dbReference>
<feature type="compositionally biased region" description="Polar residues" evidence="2">
    <location>
        <begin position="80"/>
        <end position="92"/>
    </location>
</feature>
<accession>A0ABM1DUY8</accession>
<evidence type="ECO:0000256" key="1">
    <source>
        <dbReference type="ARBA" id="ARBA00004123"/>
    </source>
</evidence>
<dbReference type="GeneID" id="106806361"/>
<feature type="compositionally biased region" description="Basic and acidic residues" evidence="2">
    <location>
        <begin position="422"/>
        <end position="436"/>
    </location>
</feature>
<organism evidence="4 5">
    <name type="scientific">Priapulus caudatus</name>
    <name type="common">Priapulid worm</name>
    <dbReference type="NCBI Taxonomy" id="37621"/>
    <lineage>
        <taxon>Eukaryota</taxon>
        <taxon>Metazoa</taxon>
        <taxon>Ecdysozoa</taxon>
        <taxon>Scalidophora</taxon>
        <taxon>Priapulida</taxon>
        <taxon>Priapulimorpha</taxon>
        <taxon>Priapulimorphida</taxon>
        <taxon>Priapulidae</taxon>
        <taxon>Priapulus</taxon>
    </lineage>
</organism>
<feature type="region of interest" description="Disordered" evidence="2">
    <location>
        <begin position="354"/>
        <end position="436"/>
    </location>
</feature>
<feature type="region of interest" description="Disordered" evidence="2">
    <location>
        <begin position="472"/>
        <end position="521"/>
    </location>
</feature>
<feature type="compositionally biased region" description="Basic residues" evidence="2">
    <location>
        <begin position="684"/>
        <end position="701"/>
    </location>
</feature>
<evidence type="ECO:0000313" key="5">
    <source>
        <dbReference type="RefSeq" id="XP_014663759.1"/>
    </source>
</evidence>
<feature type="region of interest" description="Disordered" evidence="2">
    <location>
        <begin position="297"/>
        <end position="327"/>
    </location>
</feature>
<feature type="compositionally biased region" description="Polar residues" evidence="2">
    <location>
        <begin position="371"/>
        <end position="389"/>
    </location>
</feature>
<sequence>MSGRRSRISVRPNLARPGARTEAKVEKTDSSTAANAQQSADGNEPQESNNAKPAVATRRSRISVKPNIASKPVMPKEQPVATTTPASNSPAQSAAVLTRVARCATRASFNKESSEETLPATSENVIAVQEAEETTSQEASTSNSDTSVVSKGLVTNSHAQPPSKAGTRSTVAETVTPGKAANKELCASTNESSALSCDNVDNRRPALTARRARVSARPNLVPKVTQPVVQKKITGRQGSNARPAEAETPPLAPSQNADQARNTEREPQVSSAEVVIPPSRAAATFVVPSSLHIPSAGSVEQHSATADASHATCESQQSKLADEHGKMDRMAAVRSRHKFRPNLLEAARARKRHLSASCSESETEDVLGRQPPSTQRTTGLTLSIPSPSQVGRDEHAVANRVATPSTPQPSATPSSSEQSTHTARERRTSVLDIESEKEKLVVMKRRQRHRWTAKKPPDKSNMTMMDLIYWNPKNNCMPSRDKSPSRSTAASTQGSEISQPSNVPIEGDTAQAEVKDDEEEDVLVPQVKLGPDGSIILNEDSLVIDTSLKKDAQEKEVVYEDARDTYTTYGSFSKRTCSRAWSDKDTAKFFKALSTVGTDFSMMGSLFPNRKRIELKNKFKREERVNKTKVDKAIRDKQSFDLSVFDKSDTEDEEVATKKPIKKEKKQQRARKKTENNEGGATKPAKKSKRKNRRKTNFVTT</sequence>
<comment type="subcellular location">
    <subcellularLocation>
        <location evidence="1">Nucleus</location>
    </subcellularLocation>
</comment>
<feature type="compositionally biased region" description="Low complexity" evidence="2">
    <location>
        <begin position="402"/>
        <end position="420"/>
    </location>
</feature>
<feature type="region of interest" description="Disordered" evidence="2">
    <location>
        <begin position="1"/>
        <end position="95"/>
    </location>
</feature>
<dbReference type="Pfam" id="PF15963">
    <property type="entry name" value="Myb_DNA-bind_7"/>
    <property type="match status" value="1"/>
</dbReference>
<feature type="compositionally biased region" description="Polar residues" evidence="2">
    <location>
        <begin position="187"/>
        <end position="196"/>
    </location>
</feature>
<reference evidence="5" key="1">
    <citation type="submission" date="2025-08" db="UniProtKB">
        <authorList>
            <consortium name="RefSeq"/>
        </authorList>
    </citation>
    <scope>IDENTIFICATION</scope>
</reference>
<keyword evidence="4" id="KW-1185">Reference proteome</keyword>
<feature type="region of interest" description="Disordered" evidence="2">
    <location>
        <begin position="647"/>
        <end position="701"/>
    </location>
</feature>
<feature type="compositionally biased region" description="Low complexity" evidence="2">
    <location>
        <begin position="221"/>
        <end position="232"/>
    </location>
</feature>
<protein>
    <submittedName>
        <fullName evidence="5">Transcription factor TFIIIB component B'' homolog</fullName>
    </submittedName>
</protein>
<feature type="compositionally biased region" description="Polar residues" evidence="2">
    <location>
        <begin position="143"/>
        <end position="173"/>
    </location>
</feature>
<feature type="region of interest" description="Disordered" evidence="2">
    <location>
        <begin position="107"/>
        <end position="279"/>
    </location>
</feature>
<name>A0ABM1DUY8_PRICU</name>
<dbReference type="SUPFAM" id="SSF46689">
    <property type="entry name" value="Homeodomain-like"/>
    <property type="match status" value="1"/>
</dbReference>
<evidence type="ECO:0000259" key="3">
    <source>
        <dbReference type="Pfam" id="PF15963"/>
    </source>
</evidence>
<proteinExistence type="predicted"/>
<dbReference type="InterPro" id="IPR039467">
    <property type="entry name" value="TFIIIB_B''_Myb"/>
</dbReference>
<dbReference type="PANTHER" id="PTHR22929">
    <property type="entry name" value="RNA POLYMERASE III TRANSCRIPTION INITIATION FACTOR B"/>
    <property type="match status" value="1"/>
</dbReference>
<dbReference type="RefSeq" id="XP_014663759.1">
    <property type="nucleotide sequence ID" value="XM_014808273.1"/>
</dbReference>
<feature type="compositionally biased region" description="Polar residues" evidence="2">
    <location>
        <begin position="485"/>
        <end position="502"/>
    </location>
</feature>
<evidence type="ECO:0000256" key="2">
    <source>
        <dbReference type="SAM" id="MobiDB-lite"/>
    </source>
</evidence>
<evidence type="ECO:0000313" key="4">
    <source>
        <dbReference type="Proteomes" id="UP000695022"/>
    </source>
</evidence>
<dbReference type="PANTHER" id="PTHR22929:SF0">
    <property type="entry name" value="TRANSCRIPTION FACTOR TFIIIB COMPONENT B'' HOMOLOG"/>
    <property type="match status" value="1"/>
</dbReference>
<feature type="compositionally biased region" description="Polar residues" evidence="2">
    <location>
        <begin position="30"/>
        <end position="51"/>
    </location>
</feature>
<feature type="domain" description="Transcription factor TFIIIB component B'' Myb" evidence="3">
    <location>
        <begin position="571"/>
        <end position="653"/>
    </location>
</feature>
<feature type="compositionally biased region" description="Polar residues" evidence="2">
    <location>
        <begin position="298"/>
        <end position="319"/>
    </location>
</feature>
<gene>
    <name evidence="5" type="primary">LOC106806361</name>
</gene>
<dbReference type="Proteomes" id="UP000695022">
    <property type="component" value="Unplaced"/>
</dbReference>
<feature type="compositionally biased region" description="Basic residues" evidence="2">
    <location>
        <begin position="659"/>
        <end position="672"/>
    </location>
</feature>
<feature type="compositionally biased region" description="Basic and acidic residues" evidence="2">
    <location>
        <begin position="19"/>
        <end position="29"/>
    </location>
</feature>